<evidence type="ECO:0000313" key="1">
    <source>
        <dbReference type="EMBL" id="ACU04203.1"/>
    </source>
</evidence>
<evidence type="ECO:0000313" key="2">
    <source>
        <dbReference type="Proteomes" id="UP000000852"/>
    </source>
</evidence>
<accession>C6XWQ9</accession>
<protein>
    <submittedName>
        <fullName evidence="1">Uncharacterized protein</fullName>
    </submittedName>
</protein>
<dbReference type="STRING" id="485917.Phep_1996"/>
<dbReference type="AlphaFoldDB" id="C6XWQ9"/>
<sequence length="31" mass="3390">MDYRSSNIHKISVGALPSQLGLFIENVLAES</sequence>
<keyword evidence="2" id="KW-1185">Reference proteome</keyword>
<dbReference type="HOGENOM" id="CLU_3397822_0_0_10"/>
<gene>
    <name evidence="1" type="ordered locus">Phep_1996</name>
</gene>
<dbReference type="KEGG" id="phe:Phep_1996"/>
<reference evidence="1 2" key="1">
    <citation type="journal article" date="2009" name="Stand. Genomic Sci.">
        <title>Complete genome sequence of Pedobacter heparinus type strain (HIM 762-3).</title>
        <authorList>
            <person name="Han C."/>
            <person name="Spring S."/>
            <person name="Lapidus A."/>
            <person name="Del Rio T.G."/>
            <person name="Tice H."/>
            <person name="Copeland A."/>
            <person name="Cheng J.F."/>
            <person name="Lucas S."/>
            <person name="Chen F."/>
            <person name="Nolan M."/>
            <person name="Bruce D."/>
            <person name="Goodwin L."/>
            <person name="Pitluck S."/>
            <person name="Ivanova N."/>
            <person name="Mavromatis K."/>
            <person name="Mikhailova N."/>
            <person name="Pati A."/>
            <person name="Chen A."/>
            <person name="Palaniappan K."/>
            <person name="Land M."/>
            <person name="Hauser L."/>
            <person name="Chang Y.J."/>
            <person name="Jeffries C.C."/>
            <person name="Saunders E."/>
            <person name="Chertkov O."/>
            <person name="Brettin T."/>
            <person name="Goker M."/>
            <person name="Rohde M."/>
            <person name="Bristow J."/>
            <person name="Eisen J.A."/>
            <person name="Markowitz V."/>
            <person name="Hugenholtz P."/>
            <person name="Kyrpides N.C."/>
            <person name="Klenk H.P."/>
            <person name="Detter J.C."/>
        </authorList>
    </citation>
    <scope>NUCLEOTIDE SEQUENCE [LARGE SCALE GENOMIC DNA]</scope>
    <source>
        <strain evidence="2">ATCC 13125 / DSM 2366 / CIP 104194 / JCM 7457 / NBRC 12017 / NCIMB 9290 / NRRL B-14731 / HIM 762-3</strain>
    </source>
</reference>
<proteinExistence type="predicted"/>
<dbReference type="EMBL" id="CP001681">
    <property type="protein sequence ID" value="ACU04203.1"/>
    <property type="molecule type" value="Genomic_DNA"/>
</dbReference>
<organism evidence="1 2">
    <name type="scientific">Pedobacter heparinus (strain ATCC 13125 / DSM 2366 / CIP 104194 / JCM 7457 / NBRC 12017 / NCIMB 9290 / NRRL B-14731 / HIM 762-3)</name>
    <dbReference type="NCBI Taxonomy" id="485917"/>
    <lineage>
        <taxon>Bacteria</taxon>
        <taxon>Pseudomonadati</taxon>
        <taxon>Bacteroidota</taxon>
        <taxon>Sphingobacteriia</taxon>
        <taxon>Sphingobacteriales</taxon>
        <taxon>Sphingobacteriaceae</taxon>
        <taxon>Pedobacter</taxon>
    </lineage>
</organism>
<dbReference type="Proteomes" id="UP000000852">
    <property type="component" value="Chromosome"/>
</dbReference>
<name>C6XWQ9_PEDHD</name>